<evidence type="ECO:0000313" key="3">
    <source>
        <dbReference type="Proteomes" id="UP001153069"/>
    </source>
</evidence>
<dbReference type="Proteomes" id="UP001153069">
    <property type="component" value="Unassembled WGS sequence"/>
</dbReference>
<feature type="region of interest" description="Disordered" evidence="1">
    <location>
        <begin position="1"/>
        <end position="35"/>
    </location>
</feature>
<feature type="compositionally biased region" description="Low complexity" evidence="1">
    <location>
        <begin position="9"/>
        <end position="21"/>
    </location>
</feature>
<reference evidence="2" key="1">
    <citation type="submission" date="2020-06" db="EMBL/GenBank/DDBJ databases">
        <authorList>
            <consortium name="Plant Systems Biology data submission"/>
        </authorList>
    </citation>
    <scope>NUCLEOTIDE SEQUENCE</scope>
    <source>
        <strain evidence="2">D6</strain>
    </source>
</reference>
<feature type="region of interest" description="Disordered" evidence="1">
    <location>
        <begin position="112"/>
        <end position="175"/>
    </location>
</feature>
<dbReference type="AlphaFoldDB" id="A0A9N8D5W2"/>
<dbReference type="EMBL" id="CAICTM010000008">
    <property type="protein sequence ID" value="CAB9496689.1"/>
    <property type="molecule type" value="Genomic_DNA"/>
</dbReference>
<organism evidence="2 3">
    <name type="scientific">Seminavis robusta</name>
    <dbReference type="NCBI Taxonomy" id="568900"/>
    <lineage>
        <taxon>Eukaryota</taxon>
        <taxon>Sar</taxon>
        <taxon>Stramenopiles</taxon>
        <taxon>Ochrophyta</taxon>
        <taxon>Bacillariophyta</taxon>
        <taxon>Bacillariophyceae</taxon>
        <taxon>Bacillariophycidae</taxon>
        <taxon>Naviculales</taxon>
        <taxon>Naviculaceae</taxon>
        <taxon>Seminavis</taxon>
    </lineage>
</organism>
<feature type="compositionally biased region" description="Polar residues" evidence="1">
    <location>
        <begin position="112"/>
        <end position="126"/>
    </location>
</feature>
<feature type="compositionally biased region" description="Low complexity" evidence="1">
    <location>
        <begin position="139"/>
        <end position="148"/>
    </location>
</feature>
<comment type="caution">
    <text evidence="2">The sequence shown here is derived from an EMBL/GenBank/DDBJ whole genome shotgun (WGS) entry which is preliminary data.</text>
</comment>
<evidence type="ECO:0000256" key="1">
    <source>
        <dbReference type="SAM" id="MobiDB-lite"/>
    </source>
</evidence>
<proteinExistence type="predicted"/>
<name>A0A9N8D5W2_9STRA</name>
<accession>A0A9N8D5W2</accession>
<evidence type="ECO:0000313" key="2">
    <source>
        <dbReference type="EMBL" id="CAB9496689.1"/>
    </source>
</evidence>
<sequence>MNAPFTEQRGSSHSTGSGRRSLALSNHSSHHGISRRTLAIHRYQGRALPTSLTGSSSHTDDTANRMEQGTIRRRIRESIDDSHNSYSTAVSVYDDEDDDSTNSQDAANFPSAETQIRAQHQPNSRNITDHESQQYQDISLNDNDNNSLRKSTDHEQDNISDMCSEPEDSNSTFDSAEAREAAIQAGFLAVIISYVQNDVFQKVLAFVSKMCQKLMKKFGKGNDQEDALGVEDLAEEAMEEAADNANFMSQSVQAIGAGPGGGGPGGGGPGGGGGGGVAPGPPPVVAGMAMAAASSAAAGAAAASSEEKIGYVELQIASIPPSVLEANKQDLEDLFQDIYNEMSGMCLDPMQRVMIEAVLQEWETDWGSTAT</sequence>
<keyword evidence="3" id="KW-1185">Reference proteome</keyword>
<feature type="region of interest" description="Disordered" evidence="1">
    <location>
        <begin position="49"/>
        <end position="83"/>
    </location>
</feature>
<protein>
    <submittedName>
        <fullName evidence="2">Uncharacterized protein</fullName>
    </submittedName>
</protein>
<gene>
    <name evidence="2" type="ORF">SEMRO_8_G006560.1</name>
</gene>
<feature type="region of interest" description="Disordered" evidence="1">
    <location>
        <begin position="253"/>
        <end position="279"/>
    </location>
</feature>
<feature type="compositionally biased region" description="Gly residues" evidence="1">
    <location>
        <begin position="257"/>
        <end position="278"/>
    </location>
</feature>